<proteinExistence type="predicted"/>
<evidence type="ECO:0000313" key="1">
    <source>
        <dbReference type="EMBL" id="KAI3913468.1"/>
    </source>
</evidence>
<comment type="caution">
    <text evidence="1">The sequence shown here is derived from an EMBL/GenBank/DDBJ whole genome shotgun (WGS) entry which is preliminary data.</text>
</comment>
<evidence type="ECO:0008006" key="3">
    <source>
        <dbReference type="Google" id="ProtNLM"/>
    </source>
</evidence>
<gene>
    <name evidence="1" type="ORF">MKW98_003947</name>
</gene>
<evidence type="ECO:0000313" key="2">
    <source>
        <dbReference type="Proteomes" id="UP001202328"/>
    </source>
</evidence>
<dbReference type="SUPFAM" id="SSF50249">
    <property type="entry name" value="Nucleic acid-binding proteins"/>
    <property type="match status" value="1"/>
</dbReference>
<protein>
    <recommendedName>
        <fullName evidence="3">Replication factor A C-terminal domain-containing protein</fullName>
    </recommendedName>
</protein>
<keyword evidence="2" id="KW-1185">Reference proteome</keyword>
<dbReference type="InterPro" id="IPR012340">
    <property type="entry name" value="NA-bd_OB-fold"/>
</dbReference>
<organism evidence="1 2">
    <name type="scientific">Papaver atlanticum</name>
    <dbReference type="NCBI Taxonomy" id="357466"/>
    <lineage>
        <taxon>Eukaryota</taxon>
        <taxon>Viridiplantae</taxon>
        <taxon>Streptophyta</taxon>
        <taxon>Embryophyta</taxon>
        <taxon>Tracheophyta</taxon>
        <taxon>Spermatophyta</taxon>
        <taxon>Magnoliopsida</taxon>
        <taxon>Ranunculales</taxon>
        <taxon>Papaveraceae</taxon>
        <taxon>Papaveroideae</taxon>
        <taxon>Papaver</taxon>
    </lineage>
</organism>
<sequence length="164" mass="18998">MITPLFANLGKITLWSTKATKVYNNVDIPEIVEMRARYPYARPLCHITVPTKNGKATIHMYVHDNRKTISQLLFVKWDPSCQFWHYLSCHRCSKKVLGDDGELWCTKYMLRFEVEDHTGTTVFVVLDSEVQKLVCSYTHRHVKGKLDSSVFTILVVLFSIPPSY</sequence>
<dbReference type="Gene3D" id="2.40.50.140">
    <property type="entry name" value="Nucleic acid-binding proteins"/>
    <property type="match status" value="1"/>
</dbReference>
<dbReference type="EMBL" id="JAJJMB010009474">
    <property type="protein sequence ID" value="KAI3913468.1"/>
    <property type="molecule type" value="Genomic_DNA"/>
</dbReference>
<dbReference type="AlphaFoldDB" id="A0AAD4SMN4"/>
<accession>A0AAD4SMN4</accession>
<name>A0AAD4SMN4_9MAGN</name>
<dbReference type="Proteomes" id="UP001202328">
    <property type="component" value="Unassembled WGS sequence"/>
</dbReference>
<reference evidence="1" key="1">
    <citation type="submission" date="2022-04" db="EMBL/GenBank/DDBJ databases">
        <title>A functionally conserved STORR gene fusion in Papaver species that diverged 16.8 million years ago.</title>
        <authorList>
            <person name="Catania T."/>
        </authorList>
    </citation>
    <scope>NUCLEOTIDE SEQUENCE</scope>
    <source>
        <strain evidence="1">S-188037</strain>
    </source>
</reference>